<evidence type="ECO:0000256" key="1">
    <source>
        <dbReference type="SAM" id="Phobius"/>
    </source>
</evidence>
<reference evidence="3 4" key="1">
    <citation type="submission" date="2018-03" db="EMBL/GenBank/DDBJ databases">
        <title>Draft Genome Sequences of the Obligatory Marine Myxobacteria Enhygromyxa salina SWB005.</title>
        <authorList>
            <person name="Poehlein A."/>
            <person name="Moghaddam J.A."/>
            <person name="Harms H."/>
            <person name="Alanjari M."/>
            <person name="Koenig G.M."/>
            <person name="Daniel R."/>
            <person name="Schaeberle T.F."/>
        </authorList>
    </citation>
    <scope>NUCLEOTIDE SEQUENCE [LARGE SCALE GENOMIC DNA]</scope>
    <source>
        <strain evidence="3 4">SWB005</strain>
    </source>
</reference>
<proteinExistence type="predicted"/>
<keyword evidence="4" id="KW-1185">Reference proteome</keyword>
<keyword evidence="1" id="KW-1133">Transmembrane helix</keyword>
<feature type="transmembrane region" description="Helical" evidence="1">
    <location>
        <begin position="292"/>
        <end position="312"/>
    </location>
</feature>
<dbReference type="RefSeq" id="WP_106393372.1">
    <property type="nucleotide sequence ID" value="NZ_PVNK01000177.1"/>
</dbReference>
<feature type="transmembrane region" description="Helical" evidence="1">
    <location>
        <begin position="23"/>
        <end position="50"/>
    </location>
</feature>
<dbReference type="EMBL" id="PVNK01000177">
    <property type="protein sequence ID" value="PRP94460.1"/>
    <property type="molecule type" value="Genomic_DNA"/>
</dbReference>
<name>A0A2S9XNZ8_9BACT</name>
<sequence>MANKPRSKTPSDERAASPRELGVLIRAAVIIGAVLLVVRLLDGLGLVAAIDDGLRERWVSSSEFLGNTRATKSMVILVAADSETTAHPEWGPPPWPAERLEQLLDEIERAAPAPLLVTEAGHTRMFEPGPELDRIVAERQVLFARSDQDPGSPWVGAGLERGDLVVGPRGRAHAVARQAGLEPIEDDGLPVNWLVPASRLPVVPAHKVTSGDIPESSFSGRIVMLGITDPSYEMLLDTPIGRLSPAEIEAHALTGLADGVVWAELPPRAAYGLCAGFALLLLWSFARLRGRAATALVLASTTLVLVLDFACYSRGWVRLGSGHALLTLVAVGVIYWGYEAVETFAGLRQLRARVLRDATGGAPNSSDEPEDHGFWEDLAELGSEYAQETIGGAAAATIIEREEESWALRVCASARLDGDSHAYIAKREALDLRRAPFRTPWLTLRAGWAADLVPAGPRFGKRKTLIVPLEDQGELLGLWLVHVAEDVAVEHEHIETFERLGRQMAGALVRRRERIALRDQATNARLRDHVATIVGGIRLMRDEHRWALELLEQLPVRALIATVWGELEFIDPRLRADLIRRYPGLFSPDTPEDNLRTVLARLTGRSIEDANRLMRKVIAEELEIELDAKPGIEDPGDDVWVLSRIRSKRGIDLPGFKPAVHEHILLMARSSAPAQKVRTRSGGWLRVLRGGSGDP</sequence>
<feature type="domain" description="CHASE2" evidence="2">
    <location>
        <begin position="47"/>
        <end position="285"/>
    </location>
</feature>
<dbReference type="Pfam" id="PF05226">
    <property type="entry name" value="CHASE2"/>
    <property type="match status" value="1"/>
</dbReference>
<evidence type="ECO:0000259" key="2">
    <source>
        <dbReference type="SMART" id="SM01080"/>
    </source>
</evidence>
<protein>
    <submittedName>
        <fullName evidence="3">CHASE2 domain protein</fullName>
    </submittedName>
</protein>
<keyword evidence="1" id="KW-0812">Transmembrane</keyword>
<dbReference type="OrthoDB" id="5485362at2"/>
<accession>A0A2S9XNZ8</accession>
<evidence type="ECO:0000313" key="3">
    <source>
        <dbReference type="EMBL" id="PRP94460.1"/>
    </source>
</evidence>
<feature type="transmembrane region" description="Helical" evidence="1">
    <location>
        <begin position="319"/>
        <end position="338"/>
    </location>
</feature>
<dbReference type="Proteomes" id="UP000237968">
    <property type="component" value="Unassembled WGS sequence"/>
</dbReference>
<keyword evidence="1" id="KW-0472">Membrane</keyword>
<dbReference type="SMART" id="SM01080">
    <property type="entry name" value="CHASE2"/>
    <property type="match status" value="1"/>
</dbReference>
<evidence type="ECO:0000313" key="4">
    <source>
        <dbReference type="Proteomes" id="UP000237968"/>
    </source>
</evidence>
<organism evidence="3 4">
    <name type="scientific">Enhygromyxa salina</name>
    <dbReference type="NCBI Taxonomy" id="215803"/>
    <lineage>
        <taxon>Bacteria</taxon>
        <taxon>Pseudomonadati</taxon>
        <taxon>Myxococcota</taxon>
        <taxon>Polyangia</taxon>
        <taxon>Nannocystales</taxon>
        <taxon>Nannocystaceae</taxon>
        <taxon>Enhygromyxa</taxon>
    </lineage>
</organism>
<comment type="caution">
    <text evidence="3">The sequence shown here is derived from an EMBL/GenBank/DDBJ whole genome shotgun (WGS) entry which is preliminary data.</text>
</comment>
<dbReference type="AlphaFoldDB" id="A0A2S9XNZ8"/>
<gene>
    <name evidence="3" type="ORF">ENSA5_40790</name>
</gene>
<dbReference type="SUPFAM" id="SSF55781">
    <property type="entry name" value="GAF domain-like"/>
    <property type="match status" value="1"/>
</dbReference>
<dbReference type="InterPro" id="IPR007890">
    <property type="entry name" value="CHASE2"/>
</dbReference>